<dbReference type="EMBL" id="LECW02000045">
    <property type="protein sequence ID" value="KRT90185.1"/>
    <property type="molecule type" value="Genomic_DNA"/>
</dbReference>
<evidence type="ECO:0000313" key="4">
    <source>
        <dbReference type="Proteomes" id="UP001341297"/>
    </source>
</evidence>
<dbReference type="OrthoDB" id="2940974at2"/>
<proteinExistence type="predicted"/>
<evidence type="ECO:0000313" key="3">
    <source>
        <dbReference type="Proteomes" id="UP000036168"/>
    </source>
</evidence>
<dbReference type="AlphaFoldDB" id="A0A0T6BJV4"/>
<gene>
    <name evidence="1" type="ORF">AB447_206275</name>
    <name evidence="2" type="ORF">P8828_03265</name>
</gene>
<evidence type="ECO:0000313" key="2">
    <source>
        <dbReference type="EMBL" id="MEC0483871.1"/>
    </source>
</evidence>
<reference evidence="1 3" key="1">
    <citation type="journal article" date="2015" name="Int. J. Syst. Evol. Microbiol.">
        <title>Bacillus glycinifermentans sp. nov., isolated from fermented soybean paste.</title>
        <authorList>
            <person name="Kim S.J."/>
            <person name="Dunlap C.A."/>
            <person name="Kwon S.W."/>
            <person name="Rooney A.P."/>
        </authorList>
    </citation>
    <scope>NUCLEOTIDE SEQUENCE [LARGE SCALE GENOMIC DNA]</scope>
    <source>
        <strain evidence="1 3">GO-13</strain>
    </source>
</reference>
<protein>
    <submittedName>
        <fullName evidence="1">Uncharacterized protein</fullName>
    </submittedName>
</protein>
<name>A0A0T6BJV4_9BACI</name>
<dbReference type="Proteomes" id="UP001341297">
    <property type="component" value="Unassembled WGS sequence"/>
</dbReference>
<evidence type="ECO:0000313" key="1">
    <source>
        <dbReference type="EMBL" id="KRT90185.1"/>
    </source>
</evidence>
<accession>A0A0T6BJV4</accession>
<dbReference type="Proteomes" id="UP000036168">
    <property type="component" value="Unassembled WGS sequence"/>
</dbReference>
<reference evidence="2 4" key="3">
    <citation type="submission" date="2023-03" db="EMBL/GenBank/DDBJ databases">
        <title>Agriculturally important microbes genome sequencing.</title>
        <authorList>
            <person name="Dunlap C."/>
        </authorList>
    </citation>
    <scope>NUCLEOTIDE SEQUENCE [LARGE SCALE GENOMIC DNA]</scope>
    <source>
        <strain evidence="2 4">CBP-3203</strain>
    </source>
</reference>
<organism evidence="1 3">
    <name type="scientific">Bacillus glycinifermentans</name>
    <dbReference type="NCBI Taxonomy" id="1664069"/>
    <lineage>
        <taxon>Bacteria</taxon>
        <taxon>Bacillati</taxon>
        <taxon>Bacillota</taxon>
        <taxon>Bacilli</taxon>
        <taxon>Bacillales</taxon>
        <taxon>Bacillaceae</taxon>
        <taxon>Bacillus</taxon>
    </lineage>
</organism>
<dbReference type="RefSeq" id="WP_048352771.1">
    <property type="nucleotide sequence ID" value="NZ_CP023481.1"/>
</dbReference>
<dbReference type="EMBL" id="JARRTL010000006">
    <property type="protein sequence ID" value="MEC0483871.1"/>
    <property type="molecule type" value="Genomic_DNA"/>
</dbReference>
<sequence length="95" mass="10862">MKGMISFFKMWITVLLGWVMPVRGSLEKVFREAGRTYEQRAVYSGGVAKQPERNGAFMLEYRRVLPADVMKESGPDVCKKTSRRVRAGPELYTIT</sequence>
<reference evidence="1" key="2">
    <citation type="submission" date="2015-10" db="EMBL/GenBank/DDBJ databases">
        <authorList>
            <person name="Gilbert D.G."/>
        </authorList>
    </citation>
    <scope>NUCLEOTIDE SEQUENCE</scope>
    <source>
        <strain evidence="1">GO-13</strain>
    </source>
</reference>
<keyword evidence="4" id="KW-1185">Reference proteome</keyword>
<comment type="caution">
    <text evidence="1">The sequence shown here is derived from an EMBL/GenBank/DDBJ whole genome shotgun (WGS) entry which is preliminary data.</text>
</comment>